<evidence type="ECO:0000256" key="1">
    <source>
        <dbReference type="SAM" id="Phobius"/>
    </source>
</evidence>
<feature type="domain" description="DUF4220" evidence="2">
    <location>
        <begin position="72"/>
        <end position="341"/>
    </location>
</feature>
<dbReference type="InterPro" id="IPR025315">
    <property type="entry name" value="DUF4220"/>
</dbReference>
<dbReference type="STRING" id="4540.A0A3L6RXN2"/>
<dbReference type="EMBL" id="PQIB02000006">
    <property type="protein sequence ID" value="RLN11375.1"/>
    <property type="molecule type" value="Genomic_DNA"/>
</dbReference>
<sequence>MSNTSSPDGFVNKLCENSTLSWIHKYLKPRRTIYFVEGCVIVAASFLLILSVLGPWRCRSRNVVIRYAVRGAHLLSFPLLSYTMGLMKGVIKNELYSVWAMFLCLLFAGANSVSVQKLDENKQWLKLLIDNVLYLFYISTILDKTATIPATHPYIGSLILNVLGYVLNALLSLRNMEMLFARKLASDPRRNGSPAIDRNMKYYELALSPCYNPRSMEGYNYLVFPLYVDLAARPCQDDIQRARSELVTLEKIWCHGDGVLSMDNPAIHHLKDMCLSFALFRLTVLRYHGYPCPESGLDKAHDLVLQGLLDEGCDRAFQVIEVELAFLYEFFFTKYAIIVYMGMIVIDVFTGRTYARRKKKESKQKSSAEVQE</sequence>
<dbReference type="Pfam" id="PF13968">
    <property type="entry name" value="DUF4220"/>
    <property type="match status" value="1"/>
</dbReference>
<name>A0A3L6RXN2_PANMI</name>
<organism evidence="3 4">
    <name type="scientific">Panicum miliaceum</name>
    <name type="common">Proso millet</name>
    <name type="synonym">Broomcorn millet</name>
    <dbReference type="NCBI Taxonomy" id="4540"/>
    <lineage>
        <taxon>Eukaryota</taxon>
        <taxon>Viridiplantae</taxon>
        <taxon>Streptophyta</taxon>
        <taxon>Embryophyta</taxon>
        <taxon>Tracheophyta</taxon>
        <taxon>Spermatophyta</taxon>
        <taxon>Magnoliopsida</taxon>
        <taxon>Liliopsida</taxon>
        <taxon>Poales</taxon>
        <taxon>Poaceae</taxon>
        <taxon>PACMAD clade</taxon>
        <taxon>Panicoideae</taxon>
        <taxon>Panicodae</taxon>
        <taxon>Paniceae</taxon>
        <taxon>Panicinae</taxon>
        <taxon>Panicum</taxon>
        <taxon>Panicum sect. Panicum</taxon>
    </lineage>
</organism>
<dbReference type="OrthoDB" id="1559504at2759"/>
<feature type="transmembrane region" description="Helical" evidence="1">
    <location>
        <begin position="335"/>
        <end position="355"/>
    </location>
</feature>
<keyword evidence="1" id="KW-1133">Transmembrane helix</keyword>
<gene>
    <name evidence="3" type="ORF">C2845_PM09G16180</name>
</gene>
<feature type="transmembrane region" description="Helical" evidence="1">
    <location>
        <begin position="33"/>
        <end position="55"/>
    </location>
</feature>
<dbReference type="Proteomes" id="UP000275267">
    <property type="component" value="Unassembled WGS sequence"/>
</dbReference>
<keyword evidence="4" id="KW-1185">Reference proteome</keyword>
<feature type="transmembrane region" description="Helical" evidence="1">
    <location>
        <begin position="96"/>
        <end position="113"/>
    </location>
</feature>
<keyword evidence="1" id="KW-0812">Transmembrane</keyword>
<feature type="transmembrane region" description="Helical" evidence="1">
    <location>
        <begin position="154"/>
        <end position="173"/>
    </location>
</feature>
<protein>
    <recommendedName>
        <fullName evidence="2">DUF4220 domain-containing protein</fullName>
    </recommendedName>
</protein>
<feature type="transmembrane region" description="Helical" evidence="1">
    <location>
        <begin position="67"/>
        <end position="84"/>
    </location>
</feature>
<evidence type="ECO:0000313" key="4">
    <source>
        <dbReference type="Proteomes" id="UP000275267"/>
    </source>
</evidence>
<evidence type="ECO:0000259" key="2">
    <source>
        <dbReference type="Pfam" id="PF13968"/>
    </source>
</evidence>
<dbReference type="AlphaFoldDB" id="A0A3L6RXN2"/>
<reference evidence="4" key="1">
    <citation type="journal article" date="2019" name="Nat. Commun.">
        <title>The genome of broomcorn millet.</title>
        <authorList>
            <person name="Zou C."/>
            <person name="Miki D."/>
            <person name="Li D."/>
            <person name="Tang Q."/>
            <person name="Xiao L."/>
            <person name="Rajput S."/>
            <person name="Deng P."/>
            <person name="Jia W."/>
            <person name="Huang R."/>
            <person name="Zhang M."/>
            <person name="Sun Y."/>
            <person name="Hu J."/>
            <person name="Fu X."/>
            <person name="Schnable P.S."/>
            <person name="Li F."/>
            <person name="Zhang H."/>
            <person name="Feng B."/>
            <person name="Zhu X."/>
            <person name="Liu R."/>
            <person name="Schnable J.C."/>
            <person name="Zhu J.-K."/>
            <person name="Zhang H."/>
        </authorList>
    </citation>
    <scope>NUCLEOTIDE SEQUENCE [LARGE SCALE GENOMIC DNA]</scope>
</reference>
<feature type="transmembrane region" description="Helical" evidence="1">
    <location>
        <begin position="125"/>
        <end position="142"/>
    </location>
</feature>
<comment type="caution">
    <text evidence="3">The sequence shown here is derived from an EMBL/GenBank/DDBJ whole genome shotgun (WGS) entry which is preliminary data.</text>
</comment>
<keyword evidence="1" id="KW-0472">Membrane</keyword>
<evidence type="ECO:0000313" key="3">
    <source>
        <dbReference type="EMBL" id="RLN11375.1"/>
    </source>
</evidence>
<accession>A0A3L6RXN2</accession>
<dbReference type="PANTHER" id="PTHR31325">
    <property type="entry name" value="OS01G0798800 PROTEIN-RELATED"/>
    <property type="match status" value="1"/>
</dbReference>
<proteinExistence type="predicted"/>